<dbReference type="STRING" id="1279009.ADICEAN_01235"/>
<dbReference type="Proteomes" id="UP000011910">
    <property type="component" value="Unassembled WGS sequence"/>
</dbReference>
<evidence type="ECO:0000256" key="1">
    <source>
        <dbReference type="SAM" id="Phobius"/>
    </source>
</evidence>
<dbReference type="AlphaFoldDB" id="M7N4P4"/>
<keyword evidence="1" id="KW-0472">Membrane</keyword>
<sequence>MKTPWRKRYKYGINTQLFGKPGKKSRWLYGLLLLVMVLLGLLLEYI</sequence>
<feature type="transmembrane region" description="Helical" evidence="1">
    <location>
        <begin position="27"/>
        <end position="45"/>
    </location>
</feature>
<reference evidence="2 3" key="1">
    <citation type="journal article" date="2013" name="Genome Announc.">
        <title>Draft Genome Sequence of Cesiribacter andamanensis Strain AMV16T, Isolated from a Soil Sample from a Mud Volcano in the Andaman Islands, India.</title>
        <authorList>
            <person name="Shivaji S."/>
            <person name="Ara S."/>
            <person name="Begum Z."/>
            <person name="Srinivas T.N."/>
            <person name="Singh A."/>
            <person name="Kumar Pinnaka A."/>
        </authorList>
    </citation>
    <scope>NUCLEOTIDE SEQUENCE [LARGE SCALE GENOMIC DNA]</scope>
    <source>
        <strain evidence="2 3">AMV16</strain>
    </source>
</reference>
<protein>
    <submittedName>
        <fullName evidence="2">Uncharacterized protein</fullName>
    </submittedName>
</protein>
<accession>M7N4P4</accession>
<keyword evidence="3" id="KW-1185">Reference proteome</keyword>
<keyword evidence="1" id="KW-0812">Transmembrane</keyword>
<proteinExistence type="predicted"/>
<evidence type="ECO:0000313" key="3">
    <source>
        <dbReference type="Proteomes" id="UP000011910"/>
    </source>
</evidence>
<gene>
    <name evidence="2" type="ORF">ADICEAN_01235</name>
</gene>
<name>M7N4P4_9BACT</name>
<evidence type="ECO:0000313" key="2">
    <source>
        <dbReference type="EMBL" id="EMR03638.1"/>
    </source>
</evidence>
<dbReference type="EMBL" id="AODQ01000021">
    <property type="protein sequence ID" value="EMR03638.1"/>
    <property type="molecule type" value="Genomic_DNA"/>
</dbReference>
<comment type="caution">
    <text evidence="2">The sequence shown here is derived from an EMBL/GenBank/DDBJ whole genome shotgun (WGS) entry which is preliminary data.</text>
</comment>
<keyword evidence="1" id="KW-1133">Transmembrane helix</keyword>
<organism evidence="2 3">
    <name type="scientific">Cesiribacter andamanensis AMV16</name>
    <dbReference type="NCBI Taxonomy" id="1279009"/>
    <lineage>
        <taxon>Bacteria</taxon>
        <taxon>Pseudomonadati</taxon>
        <taxon>Bacteroidota</taxon>
        <taxon>Cytophagia</taxon>
        <taxon>Cytophagales</taxon>
        <taxon>Cesiribacteraceae</taxon>
        <taxon>Cesiribacter</taxon>
    </lineage>
</organism>